<dbReference type="PANTHER" id="PTHR47326:SF1">
    <property type="entry name" value="HTH PSQ-TYPE DOMAIN-CONTAINING PROTEIN"/>
    <property type="match status" value="1"/>
</dbReference>
<organism evidence="2 3">
    <name type="scientific">Exocentrus adspersus</name>
    <dbReference type="NCBI Taxonomy" id="1586481"/>
    <lineage>
        <taxon>Eukaryota</taxon>
        <taxon>Metazoa</taxon>
        <taxon>Ecdysozoa</taxon>
        <taxon>Arthropoda</taxon>
        <taxon>Hexapoda</taxon>
        <taxon>Insecta</taxon>
        <taxon>Pterygota</taxon>
        <taxon>Neoptera</taxon>
        <taxon>Endopterygota</taxon>
        <taxon>Coleoptera</taxon>
        <taxon>Polyphaga</taxon>
        <taxon>Cucujiformia</taxon>
        <taxon>Chrysomeloidea</taxon>
        <taxon>Cerambycidae</taxon>
        <taxon>Lamiinae</taxon>
        <taxon>Acanthocinini</taxon>
        <taxon>Exocentrus</taxon>
    </lineage>
</organism>
<evidence type="ECO:0000256" key="1">
    <source>
        <dbReference type="SAM" id="MobiDB-lite"/>
    </source>
</evidence>
<dbReference type="InterPro" id="IPR036397">
    <property type="entry name" value="RNaseH_sf"/>
</dbReference>
<evidence type="ECO:0000313" key="3">
    <source>
        <dbReference type="Proteomes" id="UP001159042"/>
    </source>
</evidence>
<name>A0AAV8VNH9_9CUCU</name>
<reference evidence="2 3" key="1">
    <citation type="journal article" date="2023" name="Insect Mol. Biol.">
        <title>Genome sequencing provides insights into the evolution of gene families encoding plant cell wall-degrading enzymes in longhorned beetles.</title>
        <authorList>
            <person name="Shin N.R."/>
            <person name="Okamura Y."/>
            <person name="Kirsch R."/>
            <person name="Pauchet Y."/>
        </authorList>
    </citation>
    <scope>NUCLEOTIDE SEQUENCE [LARGE SCALE GENOMIC DNA]</scope>
    <source>
        <strain evidence="2">EAD_L_NR</strain>
    </source>
</reference>
<evidence type="ECO:0000313" key="2">
    <source>
        <dbReference type="EMBL" id="KAJ8915699.1"/>
    </source>
</evidence>
<sequence length="257" mass="29313">MVLTTPHGVSVRKWLKDAKMHSYKIQLVHELNEDDPDRRLEYCERMMTSIDNGLLSLEWVLFPNEATFTLHGHVNRHNCRYWADENPQWMRECYTQRSQKTNVWAGIVGDRILVPVFFIGNIKGRAYLPMLQNDLIPALIALFPNEVYDSSERAAEVSTRAVEVRKCRSSKVVCQACAKRVNSEVIPPLETTTGNAVEVEEGAIMDRGANPVTMDHDYSRSAPSPPLPSGHGNRARGREQLFQRGQCCHHSEAQRRE</sequence>
<dbReference type="EMBL" id="JANEYG010000050">
    <property type="protein sequence ID" value="KAJ8915699.1"/>
    <property type="molecule type" value="Genomic_DNA"/>
</dbReference>
<feature type="region of interest" description="Disordered" evidence="1">
    <location>
        <begin position="209"/>
        <end position="235"/>
    </location>
</feature>
<proteinExistence type="predicted"/>
<accession>A0AAV8VNH9</accession>
<gene>
    <name evidence="2" type="ORF">NQ315_000633</name>
</gene>
<dbReference type="Gene3D" id="3.30.420.10">
    <property type="entry name" value="Ribonuclease H-like superfamily/Ribonuclease H"/>
    <property type="match status" value="1"/>
</dbReference>
<dbReference type="AlphaFoldDB" id="A0AAV8VNH9"/>
<dbReference type="PANTHER" id="PTHR47326">
    <property type="entry name" value="TRANSPOSABLE ELEMENT TC3 TRANSPOSASE-LIKE PROTEIN"/>
    <property type="match status" value="1"/>
</dbReference>
<evidence type="ECO:0008006" key="4">
    <source>
        <dbReference type="Google" id="ProtNLM"/>
    </source>
</evidence>
<protein>
    <recommendedName>
        <fullName evidence="4">Transposase</fullName>
    </recommendedName>
</protein>
<dbReference type="GO" id="GO:0003676">
    <property type="term" value="F:nucleic acid binding"/>
    <property type="evidence" value="ECO:0007669"/>
    <property type="project" value="InterPro"/>
</dbReference>
<keyword evidence="3" id="KW-1185">Reference proteome</keyword>
<dbReference type="Proteomes" id="UP001159042">
    <property type="component" value="Unassembled WGS sequence"/>
</dbReference>
<comment type="caution">
    <text evidence="2">The sequence shown here is derived from an EMBL/GenBank/DDBJ whole genome shotgun (WGS) entry which is preliminary data.</text>
</comment>